<reference evidence="2" key="1">
    <citation type="submission" date="2015-07" db="EMBL/GenBank/DDBJ databases">
        <title>Adaptation to a free-living lifestyle via gene acquisitions in the diplomonad Trepomonas sp. PC1.</title>
        <authorList>
            <person name="Xu F."/>
            <person name="Jerlstrom-Hultqvist J."/>
            <person name="Kolisko M."/>
            <person name="Simpson A.G.B."/>
            <person name="Roger A.J."/>
            <person name="Svard S.G."/>
            <person name="Andersson J.O."/>
        </authorList>
    </citation>
    <scope>NUCLEOTIDE SEQUENCE</scope>
    <source>
        <strain evidence="2">PC1</strain>
    </source>
</reference>
<sequence length="445" mass="51730">LIVIREEPILLQLHEIELPATVLDDPIISSDQIVLYQDFLVVQTHFRSGTLEKGVIVQFNLSTLNQVINPTKILHLEGNQGQGLLHDVVYHKQLNELFYVVTDFNSKGYKTLIFSAQLEFLTQINFPSQNLETEVMNDLQINLHNNSLAVCNNQGQIQLIGSERAFTNLSSEQFFLIEMPGWQKLKGIDDQNYQINIKNHPKFNFKDFVKHLTMNQVKFSVKNDILSSKLNRDFLISLLKFYLQKHKISQNVFIYNVKYQLKSQRIIFELLNELLEMSDKIYSDNLLPGHVNKTNFDIQNGLLTGNYALQTKEKQFFKAEFEKRPREIENKNYLQLAQAYQELEPLKFLNVNIMGGSSKYIEYLIDDPPGKIKNYHSESSTDDQNQQPQQNNQSMEISSIVSIYEGGSEHSDDQQILDSYEEIQEEADESYVLADRSSYYEYHDE</sequence>
<accession>A0A146KI00</accession>
<name>A0A146KI00_9EUKA</name>
<gene>
    <name evidence="2" type="ORF">TPC1_11858</name>
</gene>
<feature type="region of interest" description="Disordered" evidence="1">
    <location>
        <begin position="426"/>
        <end position="445"/>
    </location>
</feature>
<proteinExistence type="predicted"/>
<feature type="region of interest" description="Disordered" evidence="1">
    <location>
        <begin position="371"/>
        <end position="394"/>
    </location>
</feature>
<evidence type="ECO:0000256" key="1">
    <source>
        <dbReference type="SAM" id="MobiDB-lite"/>
    </source>
</evidence>
<dbReference type="AlphaFoldDB" id="A0A146KI00"/>
<organism evidence="2">
    <name type="scientific">Trepomonas sp. PC1</name>
    <dbReference type="NCBI Taxonomy" id="1076344"/>
    <lineage>
        <taxon>Eukaryota</taxon>
        <taxon>Metamonada</taxon>
        <taxon>Diplomonadida</taxon>
        <taxon>Hexamitidae</taxon>
        <taxon>Hexamitinae</taxon>
        <taxon>Trepomonas</taxon>
    </lineage>
</organism>
<protein>
    <submittedName>
        <fullName evidence="2">Uncharacterized protein</fullName>
    </submittedName>
</protein>
<evidence type="ECO:0000313" key="2">
    <source>
        <dbReference type="EMBL" id="JAP95225.1"/>
    </source>
</evidence>
<dbReference type="EMBL" id="GDID01001381">
    <property type="protein sequence ID" value="JAP95225.1"/>
    <property type="molecule type" value="Transcribed_RNA"/>
</dbReference>
<feature type="compositionally biased region" description="Low complexity" evidence="1">
    <location>
        <begin position="384"/>
        <end position="393"/>
    </location>
</feature>
<feature type="non-terminal residue" evidence="2">
    <location>
        <position position="1"/>
    </location>
</feature>